<name>A0A8K0Y108_9RHOB</name>
<dbReference type="SUPFAM" id="SSF55347">
    <property type="entry name" value="Glyceraldehyde-3-phosphate dehydrogenase-like, C-terminal domain"/>
    <property type="match status" value="1"/>
</dbReference>
<dbReference type="InterPro" id="IPR036291">
    <property type="entry name" value="NAD(P)-bd_dom_sf"/>
</dbReference>
<evidence type="ECO:0000259" key="1">
    <source>
        <dbReference type="Pfam" id="PF01408"/>
    </source>
</evidence>
<comment type="caution">
    <text evidence="3">The sequence shown here is derived from an EMBL/GenBank/DDBJ whole genome shotgun (WGS) entry which is preliminary data.</text>
</comment>
<dbReference type="InterPro" id="IPR055170">
    <property type="entry name" value="GFO_IDH_MocA-like_dom"/>
</dbReference>
<dbReference type="InterPro" id="IPR052515">
    <property type="entry name" value="Gfo/Idh/MocA_Oxidoreductase"/>
</dbReference>
<evidence type="ECO:0000259" key="2">
    <source>
        <dbReference type="Pfam" id="PF22725"/>
    </source>
</evidence>
<dbReference type="SUPFAM" id="SSF51735">
    <property type="entry name" value="NAD(P)-binding Rossmann-fold domains"/>
    <property type="match status" value="1"/>
</dbReference>
<dbReference type="Proteomes" id="UP000648908">
    <property type="component" value="Unassembled WGS sequence"/>
</dbReference>
<organism evidence="3 4">
    <name type="scientific">Szabonella alba</name>
    <dbReference type="NCBI Taxonomy" id="2804194"/>
    <lineage>
        <taxon>Bacteria</taxon>
        <taxon>Pseudomonadati</taxon>
        <taxon>Pseudomonadota</taxon>
        <taxon>Alphaproteobacteria</taxon>
        <taxon>Rhodobacterales</taxon>
        <taxon>Paracoccaceae</taxon>
        <taxon>Szabonella</taxon>
    </lineage>
</organism>
<dbReference type="AlphaFoldDB" id="A0A8K0Y108"/>
<accession>A0A8K0Y108</accession>
<evidence type="ECO:0000313" key="3">
    <source>
        <dbReference type="EMBL" id="MBL4917673.1"/>
    </source>
</evidence>
<gene>
    <name evidence="3" type="ORF">JL811_10610</name>
</gene>
<dbReference type="Gene3D" id="3.40.50.720">
    <property type="entry name" value="NAD(P)-binding Rossmann-like Domain"/>
    <property type="match status" value="1"/>
</dbReference>
<feature type="domain" description="Gfo/Idh/MocA-like oxidoreductase N-terminal" evidence="1">
    <location>
        <begin position="4"/>
        <end position="121"/>
    </location>
</feature>
<reference evidence="3" key="1">
    <citation type="submission" date="2021-01" db="EMBL/GenBank/DDBJ databases">
        <title>Tabrizicola alba sp. nov. a motile alkaliphilic bacterium isolated from a soda lake.</title>
        <authorList>
            <person name="Szuroczki S."/>
            <person name="Abbaszade G."/>
            <person name="Schumann P."/>
            <person name="Toth E."/>
        </authorList>
    </citation>
    <scope>NUCLEOTIDE SEQUENCE</scope>
    <source>
        <strain evidence="3">DMG-N-6</strain>
    </source>
</reference>
<dbReference type="PANTHER" id="PTHR43249">
    <property type="entry name" value="UDP-N-ACETYL-2-AMINO-2-DEOXY-D-GLUCURONATE OXIDASE"/>
    <property type="match status" value="1"/>
</dbReference>
<dbReference type="Pfam" id="PF01408">
    <property type="entry name" value="GFO_IDH_MocA"/>
    <property type="match status" value="1"/>
</dbReference>
<dbReference type="GO" id="GO:0000166">
    <property type="term" value="F:nucleotide binding"/>
    <property type="evidence" value="ECO:0007669"/>
    <property type="project" value="InterPro"/>
</dbReference>
<proteinExistence type="predicted"/>
<dbReference type="RefSeq" id="WP_202688608.1">
    <property type="nucleotide sequence ID" value="NZ_JAESVN010000004.1"/>
</dbReference>
<sequence length="339" mass="36020">MAKFGIGVLGAGLAAAPHFRSLADLAPDVDLRGVFCRTEAGRKAAQERYGVPVVSRLEDLLEDPAVDALLVLTPPDQRMEVVRAAVAAGKALLVEKPVERDTAAASEIVDLCAQAGLPLGVIFQHRFREGALALRDLMDKGGLGRLGSVSLQVPWWRPQSYYDEPGRGTKARDGGGVLITQAIHMLDLMLSVTGPAAEVQAMTATTRHRMETEDFAAAAIRFENGAMGSVMATTASYPGGQEILTLNCEKGTAHFAGGVLRVDWIDGGTETFGAVTASGGGANIMDFPHEWHRAQIADFIDAVQTGRAPRSNGQSALHVHRLIDAILRSSETGQRCSVT</sequence>
<dbReference type="Gene3D" id="3.30.360.10">
    <property type="entry name" value="Dihydrodipicolinate Reductase, domain 2"/>
    <property type="match status" value="1"/>
</dbReference>
<dbReference type="EMBL" id="JAESVN010000004">
    <property type="protein sequence ID" value="MBL4917673.1"/>
    <property type="molecule type" value="Genomic_DNA"/>
</dbReference>
<evidence type="ECO:0000313" key="4">
    <source>
        <dbReference type="Proteomes" id="UP000648908"/>
    </source>
</evidence>
<dbReference type="InterPro" id="IPR000683">
    <property type="entry name" value="Gfo/Idh/MocA-like_OxRdtase_N"/>
</dbReference>
<protein>
    <submittedName>
        <fullName evidence="3">Gfo/Idh/MocA family oxidoreductase</fullName>
    </submittedName>
</protein>
<dbReference type="PANTHER" id="PTHR43249:SF1">
    <property type="entry name" value="D-GLUCOSIDE 3-DEHYDROGENASE"/>
    <property type="match status" value="1"/>
</dbReference>
<dbReference type="Pfam" id="PF22725">
    <property type="entry name" value="GFO_IDH_MocA_C3"/>
    <property type="match status" value="1"/>
</dbReference>
<keyword evidence="4" id="KW-1185">Reference proteome</keyword>
<feature type="domain" description="GFO/IDH/MocA-like oxidoreductase" evidence="2">
    <location>
        <begin position="133"/>
        <end position="253"/>
    </location>
</feature>